<keyword evidence="2" id="KW-1185">Reference proteome</keyword>
<dbReference type="AlphaFoldDB" id="A0A0A0J387"/>
<reference evidence="1 2" key="1">
    <citation type="submission" date="2013-08" db="EMBL/GenBank/DDBJ databases">
        <title>The genome sequence of Knoellia sinensis.</title>
        <authorList>
            <person name="Zhu W."/>
            <person name="Wang G."/>
        </authorList>
    </citation>
    <scope>NUCLEOTIDE SEQUENCE [LARGE SCALE GENOMIC DNA]</scope>
    <source>
        <strain evidence="1 2">KCTC 19936</strain>
    </source>
</reference>
<gene>
    <name evidence="1" type="ORF">N802_04790</name>
</gene>
<evidence type="ECO:0000313" key="2">
    <source>
        <dbReference type="Proteomes" id="UP000030002"/>
    </source>
</evidence>
<dbReference type="EMBL" id="AVPJ01000013">
    <property type="protein sequence ID" value="KGN31154.1"/>
    <property type="molecule type" value="Genomic_DNA"/>
</dbReference>
<protein>
    <submittedName>
        <fullName evidence="1">Uncharacterized protein</fullName>
    </submittedName>
</protein>
<sequence>MADEELIVAGWVLVRVVDAPVSVGVSLPPHLLTISDCIQPDLPKPGPCLGDWFQDPAQAEQAAARLTPSPALLTVAMAPSDASTFVKEWEGETPWFERLHRAEALAPEAAVLGYEVVGAEEVLDFHSWHCHGYADDARRDLGISLNHLGLIATLQEARSVMRWMLGLPSDQAPKPVPWTVVALAGQRGPGALS</sequence>
<name>A0A0A0J387_9MICO</name>
<organism evidence="1 2">
    <name type="scientific">Knoellia sinensis KCTC 19936</name>
    <dbReference type="NCBI Taxonomy" id="1385520"/>
    <lineage>
        <taxon>Bacteria</taxon>
        <taxon>Bacillati</taxon>
        <taxon>Actinomycetota</taxon>
        <taxon>Actinomycetes</taxon>
        <taxon>Micrococcales</taxon>
        <taxon>Intrasporangiaceae</taxon>
        <taxon>Knoellia</taxon>
    </lineage>
</organism>
<dbReference type="eggNOG" id="ENOG5033FXE">
    <property type="taxonomic scope" value="Bacteria"/>
</dbReference>
<dbReference type="Proteomes" id="UP000030002">
    <property type="component" value="Unassembled WGS sequence"/>
</dbReference>
<proteinExistence type="predicted"/>
<comment type="caution">
    <text evidence="1">The sequence shown here is derived from an EMBL/GenBank/DDBJ whole genome shotgun (WGS) entry which is preliminary data.</text>
</comment>
<dbReference type="OrthoDB" id="3837916at2"/>
<accession>A0A0A0J387</accession>
<dbReference type="RefSeq" id="WP_052110003.1">
    <property type="nucleotide sequence ID" value="NZ_AVPJ01000013.1"/>
</dbReference>
<evidence type="ECO:0000313" key="1">
    <source>
        <dbReference type="EMBL" id="KGN31154.1"/>
    </source>
</evidence>
<dbReference type="STRING" id="1385520.N802_04790"/>